<feature type="domain" description="RRM" evidence="11">
    <location>
        <begin position="2"/>
        <end position="83"/>
    </location>
</feature>
<evidence type="ECO:0000256" key="5">
    <source>
        <dbReference type="ARBA" id="ARBA00022737"/>
    </source>
</evidence>
<dbReference type="PANTHER" id="PTHR10352">
    <property type="entry name" value="EUKARYOTIC TRANSLATION INITIATION FACTOR 3 SUBUNIT G"/>
    <property type="match status" value="1"/>
</dbReference>
<feature type="domain" description="RRM" evidence="11">
    <location>
        <begin position="424"/>
        <end position="523"/>
    </location>
</feature>
<keyword evidence="5" id="KW-0677">Repeat</keyword>
<accession>A0ABQ0M922</accession>
<evidence type="ECO:0000313" key="13">
    <source>
        <dbReference type="Proteomes" id="UP000815677"/>
    </source>
</evidence>
<gene>
    <name evidence="12" type="ORF">MCHLO_15980</name>
</gene>
<evidence type="ECO:0000256" key="2">
    <source>
        <dbReference type="ARBA" id="ARBA00008033"/>
    </source>
</evidence>
<evidence type="ECO:0000256" key="8">
    <source>
        <dbReference type="ARBA" id="ARBA00023274"/>
    </source>
</evidence>
<reference evidence="12" key="1">
    <citation type="submission" date="2014-09" db="EMBL/GenBank/DDBJ databases">
        <title>Genome sequence of the luminous mushroom Mycena chlorophos for searching fungal bioluminescence genes.</title>
        <authorList>
            <person name="Tanaka Y."/>
            <person name="Kasuga D."/>
            <person name="Oba Y."/>
            <person name="Hase S."/>
            <person name="Sato K."/>
            <person name="Oba Y."/>
            <person name="Sakakibara Y."/>
        </authorList>
    </citation>
    <scope>NUCLEOTIDE SEQUENCE</scope>
</reference>
<evidence type="ECO:0000256" key="6">
    <source>
        <dbReference type="ARBA" id="ARBA00022884"/>
    </source>
</evidence>
<evidence type="ECO:0000256" key="10">
    <source>
        <dbReference type="SAM" id="MobiDB-lite"/>
    </source>
</evidence>
<evidence type="ECO:0000313" key="12">
    <source>
        <dbReference type="EMBL" id="GAT59723.1"/>
    </source>
</evidence>
<dbReference type="InterPro" id="IPR034482">
    <property type="entry name" value="Mrd1_RRM3"/>
</dbReference>
<evidence type="ECO:0000256" key="3">
    <source>
        <dbReference type="ARBA" id="ARBA00013428"/>
    </source>
</evidence>
<keyword evidence="6 9" id="KW-0694">RNA-binding</keyword>
<evidence type="ECO:0000259" key="11">
    <source>
        <dbReference type="PROSITE" id="PS50102"/>
    </source>
</evidence>
<keyword evidence="13" id="KW-1185">Reference proteome</keyword>
<feature type="compositionally biased region" description="Acidic residues" evidence="10">
    <location>
        <begin position="163"/>
        <end position="183"/>
    </location>
</feature>
<keyword evidence="4" id="KW-0698">rRNA processing</keyword>
<dbReference type="SMART" id="SM00360">
    <property type="entry name" value="RRM"/>
    <property type="match status" value="5"/>
</dbReference>
<feature type="region of interest" description="Disordered" evidence="10">
    <location>
        <begin position="144"/>
        <end position="183"/>
    </location>
</feature>
<feature type="region of interest" description="Disordered" evidence="10">
    <location>
        <begin position="731"/>
        <end position="760"/>
    </location>
</feature>
<proteinExistence type="inferred from homology"/>
<name>A0ABQ0M922_MYCCL</name>
<dbReference type="CDD" id="cd12568">
    <property type="entry name" value="RRM3_MRD1"/>
    <property type="match status" value="1"/>
</dbReference>
<comment type="similarity">
    <text evidence="2">Belongs to the RRM MRD1 family.</text>
</comment>
<feature type="domain" description="RRM" evidence="11">
    <location>
        <begin position="239"/>
        <end position="317"/>
    </location>
</feature>
<dbReference type="CDD" id="cd12320">
    <property type="entry name" value="RRM6_RBM19_RRM5_MRD1"/>
    <property type="match status" value="1"/>
</dbReference>
<dbReference type="EMBL" id="DF849905">
    <property type="protein sequence ID" value="GAT59723.1"/>
    <property type="molecule type" value="Genomic_DNA"/>
</dbReference>
<evidence type="ECO:0000256" key="1">
    <source>
        <dbReference type="ARBA" id="ARBA00004123"/>
    </source>
</evidence>
<dbReference type="InterPro" id="IPR035979">
    <property type="entry name" value="RBD_domain_sf"/>
</dbReference>
<dbReference type="SUPFAM" id="SSF54928">
    <property type="entry name" value="RNA-binding domain, RBD"/>
    <property type="match status" value="3"/>
</dbReference>
<organism evidence="12 13">
    <name type="scientific">Mycena chlorophos</name>
    <name type="common">Agaric fungus</name>
    <name type="synonym">Agaricus chlorophos</name>
    <dbReference type="NCBI Taxonomy" id="658473"/>
    <lineage>
        <taxon>Eukaryota</taxon>
        <taxon>Fungi</taxon>
        <taxon>Dikarya</taxon>
        <taxon>Basidiomycota</taxon>
        <taxon>Agaricomycotina</taxon>
        <taxon>Agaricomycetes</taxon>
        <taxon>Agaricomycetidae</taxon>
        <taxon>Agaricales</taxon>
        <taxon>Marasmiineae</taxon>
        <taxon>Mycenaceae</taxon>
        <taxon>Mycena</taxon>
    </lineage>
</organism>
<evidence type="ECO:0000256" key="9">
    <source>
        <dbReference type="PROSITE-ProRule" id="PRU00176"/>
    </source>
</evidence>
<protein>
    <recommendedName>
        <fullName evidence="3">Multiple RNA-binding domain-containing protein 1</fullName>
    </recommendedName>
</protein>
<dbReference type="Gene3D" id="3.30.70.330">
    <property type="match status" value="5"/>
</dbReference>
<feature type="domain" description="RRM" evidence="11">
    <location>
        <begin position="538"/>
        <end position="621"/>
    </location>
</feature>
<dbReference type="Pfam" id="PF00076">
    <property type="entry name" value="RRM_1"/>
    <property type="match status" value="5"/>
</dbReference>
<feature type="region of interest" description="Disordered" evidence="10">
    <location>
        <begin position="197"/>
        <end position="231"/>
    </location>
</feature>
<feature type="domain" description="RRM" evidence="11">
    <location>
        <begin position="638"/>
        <end position="715"/>
    </location>
</feature>
<feature type="region of interest" description="Disordered" evidence="10">
    <location>
        <begin position="82"/>
        <end position="128"/>
    </location>
</feature>
<keyword evidence="7" id="KW-0539">Nucleus</keyword>
<dbReference type="PROSITE" id="PS50102">
    <property type="entry name" value="RRM"/>
    <property type="match status" value="5"/>
</dbReference>
<keyword evidence="8" id="KW-0687">Ribonucleoprotein</keyword>
<dbReference type="InterPro" id="IPR012677">
    <property type="entry name" value="Nucleotide-bd_a/b_plait_sf"/>
</dbReference>
<comment type="subcellular location">
    <subcellularLocation>
        <location evidence="1">Nucleus</location>
    </subcellularLocation>
</comment>
<dbReference type="InterPro" id="IPR000504">
    <property type="entry name" value="RRM_dom"/>
</dbReference>
<sequence length="760" mass="83341">MSRLLVQNLPVYVTPAKLREHFSQAAGPGGVITDAQVALKPDGTSRRFGFIGYKTDAQAAAAKEWFHRTYIDTTKIKVEVVDGAKDAPAPRPNKRPRLGPSPNDPPDEKTTKKAKKATKQKPEADKQFDEFAQVMKPRGTKSWANEAATSVPVAPKSPSPAPSEDENEDKMEEDDVAENEAISDLEWMRRRMKDNVAEAEKEFEQSDDEDEPSPAAKPSEPEPEQPPAHSAKETILQTSRLFVRNLAFSCTEQDLQEFFGPFGDITQVHIPLDPVSKQSKGVAYVTFRQPADAVSAYERLDRKSFQGRLIHILAAVDRKPRYEVVEADGRKKTVKGERATQRKSAAGKEFNWSMLYMNSDAVASSIADRMQISKSEILNPEGGSENAAVKLALAETHIVNETKTYLESEGVLLDSFASRARSDTIILVKNIPYGTTAVQIQELFEEHGELTRVLVPPAGTIAVVEFARSDEAGKAFRAIAYRRMGNSVVYLEKGPLGMFGDGPVTAGTLVSNGRVVKIAEQEGDVQESEPEPSLGAGTTLFVKNLSFATTNERLMAVFGNLPSFSFARVQTKPDPKRLGGRLSMGYGFVGFKDTDGANRALKSMQGFVLDGHALHVKFAGRGAEGDEAKPSSSKSRTTKMLVKNVPFEATKKDIRALFGAHGSLKSVRVPKKFDSRSRGFAFLDFVSRAEAENAYAALRHTHLLGRHLVLEWAEEAEQDLEVLRKKAGVGFGAGMGPEMPGKKRKLDMGKTGEEDPETLD</sequence>
<dbReference type="Proteomes" id="UP000815677">
    <property type="component" value="Unassembled WGS sequence"/>
</dbReference>
<evidence type="ECO:0000256" key="7">
    <source>
        <dbReference type="ARBA" id="ARBA00023242"/>
    </source>
</evidence>
<evidence type="ECO:0000256" key="4">
    <source>
        <dbReference type="ARBA" id="ARBA00022552"/>
    </source>
</evidence>